<name>K0RXM9_THAOC</name>
<evidence type="ECO:0000256" key="2">
    <source>
        <dbReference type="ARBA" id="ARBA00023043"/>
    </source>
</evidence>
<dbReference type="SUPFAM" id="SSF48403">
    <property type="entry name" value="Ankyrin repeat"/>
    <property type="match status" value="2"/>
</dbReference>
<dbReference type="Proteomes" id="UP000266841">
    <property type="component" value="Unassembled WGS sequence"/>
</dbReference>
<proteinExistence type="predicted"/>
<dbReference type="GO" id="GO:0051015">
    <property type="term" value="F:actin filament binding"/>
    <property type="evidence" value="ECO:0007669"/>
    <property type="project" value="TreeGrafter"/>
</dbReference>
<organism evidence="4 5">
    <name type="scientific">Thalassiosira oceanica</name>
    <name type="common">Marine diatom</name>
    <dbReference type="NCBI Taxonomy" id="159749"/>
    <lineage>
        <taxon>Eukaryota</taxon>
        <taxon>Sar</taxon>
        <taxon>Stramenopiles</taxon>
        <taxon>Ochrophyta</taxon>
        <taxon>Bacillariophyta</taxon>
        <taxon>Coscinodiscophyceae</taxon>
        <taxon>Thalassiosirophycidae</taxon>
        <taxon>Thalassiosirales</taxon>
        <taxon>Thalassiosiraceae</taxon>
        <taxon>Thalassiosira</taxon>
    </lineage>
</organism>
<dbReference type="PROSITE" id="PS50088">
    <property type="entry name" value="ANK_REPEAT"/>
    <property type="match status" value="1"/>
</dbReference>
<dbReference type="OMA" id="GTNEGCT"/>
<dbReference type="SMART" id="SM00248">
    <property type="entry name" value="ANK"/>
    <property type="match status" value="13"/>
</dbReference>
<evidence type="ECO:0000256" key="3">
    <source>
        <dbReference type="PROSITE-ProRule" id="PRU00023"/>
    </source>
</evidence>
<dbReference type="InterPro" id="IPR002110">
    <property type="entry name" value="Ankyrin_rpt"/>
</dbReference>
<dbReference type="PROSITE" id="PS50297">
    <property type="entry name" value="ANK_REP_REGION"/>
    <property type="match status" value="1"/>
</dbReference>
<evidence type="ECO:0000313" key="4">
    <source>
        <dbReference type="EMBL" id="EJK58563.1"/>
    </source>
</evidence>
<feature type="repeat" description="ANK" evidence="3">
    <location>
        <begin position="770"/>
        <end position="802"/>
    </location>
</feature>
<comment type="caution">
    <text evidence="4">The sequence shown here is derived from an EMBL/GenBank/DDBJ whole genome shotgun (WGS) entry which is preliminary data.</text>
</comment>
<dbReference type="GO" id="GO:0005737">
    <property type="term" value="C:cytoplasm"/>
    <property type="evidence" value="ECO:0007669"/>
    <property type="project" value="TreeGrafter"/>
</dbReference>
<dbReference type="OrthoDB" id="44362at2759"/>
<dbReference type="InterPro" id="IPR052420">
    <property type="entry name" value="Espin/Espin-like"/>
</dbReference>
<accession>K0RXM9</accession>
<sequence length="852" mass="95489">MPIDRLAGPGAPYRNRMNEAYKDLIDFCQGGDLTVSLLRKKLEASPEDIVRGNLKPDTKYDLTLLHCVCSNPRVTLDIVRYLVDIYPEAVRDGSHDGRLPLHEACRIETCPDDVIEYLVDLHPDALGVSWARAYAAGLPLHCLLLRKASNRYEVEYGDATVEVKYELNLDIVRRLVETYPEALTNQDNESNRTPLLCACEREDLSMDLVRLLVDPELSVLAQIGGYGDGKLPLEVLMDQNHLTKEKEWSPPFEVVRYLIKSAPATITPSLMVNICRSRYVTLETVKLIVETRPDVSLLDQQSDGMLPLHSLCLNDRKHDDANSSLLPIIEYVVDLYPDAVTTRNRYGFLPIAYAVNTTLEITRFLYERNPDPLYQDMWGRSLLASACQNGGIDTVKYLFKYTASQDEPLLHISLESDQTEMLFDLYPEAVAARNDEGRLPLHEFLSRDQFGTDAETFLEIVQFLVTQFPASLKLADHDGMLPLHHACKNNCPSCIVKFLVGAYEEGIKVDSPKYGLPLHCVCAATSYKQENTLEIIAFLLSKYPEAIGARNETVGTPLEVSYSTAIFEAILRQRYSGKTPYYLHHSLRDDAILSPIKVVRFFIKNFGGNVKEIDNLGRYPLHVAASSPRASREVVKELLNFHPAAALHQDKQGCIPLHSFLCNCASLETSVQNGIFDELMNIANIEDTSEDSVQQSGSIIDELMLGLTLVWHRSESVFENYRFISEALNVKDRNGCLPLHVACRRGALSVLGVKLLGALDNTTVQSADNDRELPLHKACRGGHLEIINYLLEQYAPASGMRNASGYLPIHILCRKSGKGDLSAMETPEYTETVFRLLRAHPEAVHDALCCAF</sequence>
<dbReference type="Gene3D" id="1.25.40.20">
    <property type="entry name" value="Ankyrin repeat-containing domain"/>
    <property type="match status" value="6"/>
</dbReference>
<keyword evidence="5" id="KW-1185">Reference proteome</keyword>
<evidence type="ECO:0000313" key="5">
    <source>
        <dbReference type="Proteomes" id="UP000266841"/>
    </source>
</evidence>
<reference evidence="4 5" key="1">
    <citation type="journal article" date="2012" name="Genome Biol.">
        <title>Genome and low-iron response of an oceanic diatom adapted to chronic iron limitation.</title>
        <authorList>
            <person name="Lommer M."/>
            <person name="Specht M."/>
            <person name="Roy A.S."/>
            <person name="Kraemer L."/>
            <person name="Andreson R."/>
            <person name="Gutowska M.A."/>
            <person name="Wolf J."/>
            <person name="Bergner S.V."/>
            <person name="Schilhabel M.B."/>
            <person name="Klostermeier U.C."/>
            <person name="Beiko R.G."/>
            <person name="Rosenstiel P."/>
            <person name="Hippler M."/>
            <person name="Laroche J."/>
        </authorList>
    </citation>
    <scope>NUCLEOTIDE SEQUENCE [LARGE SCALE GENOMIC DNA]</scope>
    <source>
        <strain evidence="4 5">CCMP1005</strain>
    </source>
</reference>
<protein>
    <submittedName>
        <fullName evidence="4">Uncharacterized protein</fullName>
    </submittedName>
</protein>
<dbReference type="eggNOG" id="KOG4177">
    <property type="taxonomic scope" value="Eukaryota"/>
</dbReference>
<evidence type="ECO:0000256" key="1">
    <source>
        <dbReference type="ARBA" id="ARBA00022737"/>
    </source>
</evidence>
<dbReference type="PANTHER" id="PTHR24153:SF8">
    <property type="entry name" value="FORKED, ISOFORM F"/>
    <property type="match status" value="1"/>
</dbReference>
<dbReference type="PANTHER" id="PTHR24153">
    <property type="entry name" value="ESPIN"/>
    <property type="match status" value="1"/>
</dbReference>
<dbReference type="AlphaFoldDB" id="K0RXM9"/>
<dbReference type="InterPro" id="IPR036770">
    <property type="entry name" value="Ankyrin_rpt-contain_sf"/>
</dbReference>
<gene>
    <name evidence="4" type="ORF">THAOC_21302</name>
</gene>
<keyword evidence="1" id="KW-0677">Repeat</keyword>
<dbReference type="EMBL" id="AGNL01024896">
    <property type="protein sequence ID" value="EJK58563.1"/>
    <property type="molecule type" value="Genomic_DNA"/>
</dbReference>
<dbReference type="GO" id="GO:0051017">
    <property type="term" value="P:actin filament bundle assembly"/>
    <property type="evidence" value="ECO:0007669"/>
    <property type="project" value="TreeGrafter"/>
</dbReference>
<keyword evidence="2 3" id="KW-0040">ANK repeat</keyword>
<dbReference type="Pfam" id="PF12796">
    <property type="entry name" value="Ank_2"/>
    <property type="match status" value="2"/>
</dbReference>